<gene>
    <name evidence="1" type="ORF">H9631_08145</name>
</gene>
<dbReference type="PANTHER" id="PTHR48100:SF1">
    <property type="entry name" value="HISTIDINE PHOSPHATASE FAMILY PROTEIN-RELATED"/>
    <property type="match status" value="1"/>
</dbReference>
<dbReference type="Pfam" id="PF00300">
    <property type="entry name" value="His_Phos_1"/>
    <property type="match status" value="1"/>
</dbReference>
<reference evidence="1 2" key="1">
    <citation type="submission" date="2020-08" db="EMBL/GenBank/DDBJ databases">
        <title>A Genomic Blueprint of the Chicken Gut Microbiome.</title>
        <authorList>
            <person name="Gilroy R."/>
            <person name="Ravi A."/>
            <person name="Getino M."/>
            <person name="Pursley I."/>
            <person name="Horton D.L."/>
            <person name="Alikhan N.-F."/>
            <person name="Baker D."/>
            <person name="Gharbi K."/>
            <person name="Hall N."/>
            <person name="Watson M."/>
            <person name="Adriaenssens E.M."/>
            <person name="Foster-Nyarko E."/>
            <person name="Jarju S."/>
            <person name="Secka A."/>
            <person name="Antonio M."/>
            <person name="Oren A."/>
            <person name="Chaudhuri R."/>
            <person name="La Ragione R.M."/>
            <person name="Hildebrand F."/>
            <person name="Pallen M.J."/>
        </authorList>
    </citation>
    <scope>NUCLEOTIDE SEQUENCE [LARGE SCALE GENOMIC DNA]</scope>
    <source>
        <strain evidence="1 2">Sa1BUA2</strain>
    </source>
</reference>
<name>A0ABR8VJW7_9BACI</name>
<accession>A0ABR8VJW7</accession>
<organism evidence="1 2">
    <name type="scientific">Bacillus norwichensis</name>
    <dbReference type="NCBI Taxonomy" id="2762217"/>
    <lineage>
        <taxon>Bacteria</taxon>
        <taxon>Bacillati</taxon>
        <taxon>Bacillota</taxon>
        <taxon>Bacilli</taxon>
        <taxon>Bacillales</taxon>
        <taxon>Bacillaceae</taxon>
        <taxon>Bacillus</taxon>
    </lineage>
</organism>
<dbReference type="InterPro" id="IPR029033">
    <property type="entry name" value="His_PPase_superfam"/>
</dbReference>
<dbReference type="RefSeq" id="WP_191811658.1">
    <property type="nucleotide sequence ID" value="NZ_JACSPV010000010.1"/>
</dbReference>
<dbReference type="InterPro" id="IPR013078">
    <property type="entry name" value="His_Pase_superF_clade-1"/>
</dbReference>
<dbReference type="PANTHER" id="PTHR48100">
    <property type="entry name" value="BROAD-SPECIFICITY PHOSPHATASE YOR283W-RELATED"/>
    <property type="match status" value="1"/>
</dbReference>
<dbReference type="CDD" id="cd07067">
    <property type="entry name" value="HP_PGM_like"/>
    <property type="match status" value="1"/>
</dbReference>
<dbReference type="SUPFAM" id="SSF53254">
    <property type="entry name" value="Phosphoglycerate mutase-like"/>
    <property type="match status" value="1"/>
</dbReference>
<dbReference type="SMART" id="SM00855">
    <property type="entry name" value="PGAM"/>
    <property type="match status" value="1"/>
</dbReference>
<dbReference type="Proteomes" id="UP000648182">
    <property type="component" value="Unassembled WGS sequence"/>
</dbReference>
<protein>
    <submittedName>
        <fullName evidence="1">Histidine phosphatase family protein</fullName>
    </submittedName>
</protein>
<dbReference type="EMBL" id="JACSPV010000010">
    <property type="protein sequence ID" value="MBD8005049.1"/>
    <property type="molecule type" value="Genomic_DNA"/>
</dbReference>
<evidence type="ECO:0000313" key="1">
    <source>
        <dbReference type="EMBL" id="MBD8005049.1"/>
    </source>
</evidence>
<sequence>MQATFIRHLPTEWNKKTWLQGRRDISISPVTENNLIDIQANTKYLESLAPFDLVLASTLKRTQETAQIYGYEPKLEQLLDELDFGSFEGVPKEKMTEALGADWINNPLAITVGESVQHLEKRIISFLQLYKKHKNILVFGHGAWMRGIRSYLTYGNINQMNKMEIKNNEYFSIQLLLK</sequence>
<proteinExistence type="predicted"/>
<evidence type="ECO:0000313" key="2">
    <source>
        <dbReference type="Proteomes" id="UP000648182"/>
    </source>
</evidence>
<comment type="caution">
    <text evidence="1">The sequence shown here is derived from an EMBL/GenBank/DDBJ whole genome shotgun (WGS) entry which is preliminary data.</text>
</comment>
<keyword evidence="2" id="KW-1185">Reference proteome</keyword>
<dbReference type="InterPro" id="IPR050275">
    <property type="entry name" value="PGM_Phosphatase"/>
</dbReference>
<dbReference type="Gene3D" id="3.40.50.1240">
    <property type="entry name" value="Phosphoglycerate mutase-like"/>
    <property type="match status" value="1"/>
</dbReference>